<protein>
    <submittedName>
        <fullName evidence="1">Uncharacterized protein</fullName>
    </submittedName>
</protein>
<gene>
    <name evidence="1" type="ORF">TNS_ORF77</name>
</gene>
<evidence type="ECO:0000313" key="2">
    <source>
        <dbReference type="Proteomes" id="UP000232615"/>
    </source>
</evidence>
<sequence>MDKFLLPREWISFAEVSPREFVERDHKKEVVKEDDNGFGGKLMVVASSKGRMTYLKDSDVACGPFTLTIFSKVYGQEDERNGIRIVLEGHNFMGKQHGEAFQKTFVIIDGFSIESPSGAYN</sequence>
<accession>V9SDK3</accession>
<dbReference type="EMBL" id="KF483846">
    <property type="protein sequence ID" value="AHC54795.1"/>
    <property type="molecule type" value="Genomic_DNA"/>
</dbReference>
<evidence type="ECO:0000313" key="1">
    <source>
        <dbReference type="EMBL" id="AHC54795.1"/>
    </source>
</evidence>
<dbReference type="Proteomes" id="UP000232615">
    <property type="component" value="Segment"/>
</dbReference>
<reference evidence="1 2" key="1">
    <citation type="journal article" date="2014" name="Arch. Virol.">
        <title>Complete genome sequence of Tunisvirus, a new member of the proposed family Marseilleviridae.</title>
        <authorList>
            <person name="Aherfi S."/>
            <person name="Boughalmi M."/>
            <person name="Pagnier I."/>
            <person name="Fournous G."/>
            <person name="La Scola B."/>
            <person name="Raoult D."/>
            <person name="Colson P."/>
        </authorList>
    </citation>
    <scope>NUCLEOTIDE SEQUENCE [LARGE SCALE GENOMIC DNA]</scope>
    <source>
        <strain evidence="1 2">U484</strain>
    </source>
</reference>
<name>V9SDK3_9VIRU</name>
<organism evidence="1 2">
    <name type="scientific">Tunisvirus fontaine2</name>
    <dbReference type="NCBI Taxonomy" id="1421067"/>
    <lineage>
        <taxon>Viruses</taxon>
        <taxon>Varidnaviria</taxon>
        <taxon>Bamfordvirae</taxon>
        <taxon>Nucleocytoviricota</taxon>
        <taxon>Megaviricetes</taxon>
        <taxon>Pimascovirales</taxon>
        <taxon>Pimascovirales incertae sedis</taxon>
        <taxon>Marseilleviridae</taxon>
        <taxon>Losannavirus</taxon>
        <taxon>Losannavirus tunisense</taxon>
    </lineage>
</organism>
<keyword evidence="2" id="KW-1185">Reference proteome</keyword>
<proteinExistence type="predicted"/>